<dbReference type="AlphaFoldDB" id="A0A7X2V480"/>
<comment type="caution">
    <text evidence="2">The sequence shown here is derived from an EMBL/GenBank/DDBJ whole genome shotgun (WGS) entry which is preliminary data.</text>
</comment>
<dbReference type="Proteomes" id="UP000434639">
    <property type="component" value="Unassembled WGS sequence"/>
</dbReference>
<gene>
    <name evidence="2" type="ORF">GKZ89_05505</name>
</gene>
<feature type="transmembrane region" description="Helical" evidence="1">
    <location>
        <begin position="61"/>
        <end position="81"/>
    </location>
</feature>
<protein>
    <recommendedName>
        <fullName evidence="4">YtpI-like protein</fullName>
    </recommendedName>
</protein>
<keyword evidence="1" id="KW-0472">Membrane</keyword>
<evidence type="ECO:0008006" key="4">
    <source>
        <dbReference type="Google" id="ProtNLM"/>
    </source>
</evidence>
<accession>A0A7X2V480</accession>
<reference evidence="2 3" key="1">
    <citation type="journal article" date="2017" name="Int. J. Syst. Evol. Microbiol.">
        <title>Bacillus mangrovi sp. nov., isolated from a sediment sample from a mangrove forest.</title>
        <authorList>
            <person name="Gupta V."/>
            <person name="Singh P.K."/>
            <person name="Korpole S."/>
            <person name="Tanuku N.R.S."/>
            <person name="Pinnaka A.K."/>
        </authorList>
    </citation>
    <scope>NUCLEOTIDE SEQUENCE [LARGE SCALE GENOMIC DNA]</scope>
    <source>
        <strain evidence="2 3">KCTC 33872</strain>
    </source>
</reference>
<evidence type="ECO:0000313" key="2">
    <source>
        <dbReference type="EMBL" id="MTH52859.1"/>
    </source>
</evidence>
<dbReference type="RefSeq" id="WP_155111398.1">
    <property type="nucleotide sequence ID" value="NZ_WMIB01000003.1"/>
</dbReference>
<dbReference type="OrthoDB" id="2453019at2"/>
<organism evidence="2 3">
    <name type="scientific">Metabacillus mangrovi</name>
    <dbReference type="NCBI Taxonomy" id="1491830"/>
    <lineage>
        <taxon>Bacteria</taxon>
        <taxon>Bacillati</taxon>
        <taxon>Bacillota</taxon>
        <taxon>Bacilli</taxon>
        <taxon>Bacillales</taxon>
        <taxon>Bacillaceae</taxon>
        <taxon>Metabacillus</taxon>
    </lineage>
</organism>
<sequence length="100" mass="11421">MPILAFFIIVSFGFYLTYKVKHFRSKKPLQRAVFSGKSSMSLGVFVFLFGLNQFFLYPSTVSISIGILFMILGAGSMWAGFRSWRHYKPLADKEAENGFM</sequence>
<dbReference type="InterPro" id="IPR025618">
    <property type="entry name" value="YtpI"/>
</dbReference>
<feature type="transmembrane region" description="Helical" evidence="1">
    <location>
        <begin position="34"/>
        <end position="55"/>
    </location>
</feature>
<evidence type="ECO:0000313" key="3">
    <source>
        <dbReference type="Proteomes" id="UP000434639"/>
    </source>
</evidence>
<evidence type="ECO:0000256" key="1">
    <source>
        <dbReference type="SAM" id="Phobius"/>
    </source>
</evidence>
<name>A0A7X2V480_9BACI</name>
<keyword evidence="1" id="KW-1133">Transmembrane helix</keyword>
<keyword evidence="3" id="KW-1185">Reference proteome</keyword>
<feature type="transmembrane region" description="Helical" evidence="1">
    <location>
        <begin position="6"/>
        <end position="22"/>
    </location>
</feature>
<proteinExistence type="predicted"/>
<keyword evidence="1" id="KW-0812">Transmembrane</keyword>
<dbReference type="Pfam" id="PF14007">
    <property type="entry name" value="YtpI"/>
    <property type="match status" value="1"/>
</dbReference>
<dbReference type="EMBL" id="WMIB01000003">
    <property type="protein sequence ID" value="MTH52859.1"/>
    <property type="molecule type" value="Genomic_DNA"/>
</dbReference>